<keyword evidence="2" id="KW-1185">Reference proteome</keyword>
<reference evidence="1" key="1">
    <citation type="submission" date="2023-03" db="EMBL/GenBank/DDBJ databases">
        <title>Massive genome expansion in bonnet fungi (Mycena s.s.) driven by repeated elements and novel gene families across ecological guilds.</title>
        <authorList>
            <consortium name="Lawrence Berkeley National Laboratory"/>
            <person name="Harder C.B."/>
            <person name="Miyauchi S."/>
            <person name="Viragh M."/>
            <person name="Kuo A."/>
            <person name="Thoen E."/>
            <person name="Andreopoulos B."/>
            <person name="Lu D."/>
            <person name="Skrede I."/>
            <person name="Drula E."/>
            <person name="Henrissat B."/>
            <person name="Morin E."/>
            <person name="Kohler A."/>
            <person name="Barry K."/>
            <person name="LaButti K."/>
            <person name="Morin E."/>
            <person name="Salamov A."/>
            <person name="Lipzen A."/>
            <person name="Mereny Z."/>
            <person name="Hegedus B."/>
            <person name="Baldrian P."/>
            <person name="Stursova M."/>
            <person name="Weitz H."/>
            <person name="Taylor A."/>
            <person name="Grigoriev I.V."/>
            <person name="Nagy L.G."/>
            <person name="Martin F."/>
            <person name="Kauserud H."/>
        </authorList>
    </citation>
    <scope>NUCLEOTIDE SEQUENCE</scope>
    <source>
        <strain evidence="1">9284</strain>
    </source>
</reference>
<accession>A0AAD7BJG1</accession>
<dbReference type="Proteomes" id="UP001221142">
    <property type="component" value="Unassembled WGS sequence"/>
</dbReference>
<protein>
    <submittedName>
        <fullName evidence="1">Uncharacterized protein</fullName>
    </submittedName>
</protein>
<name>A0AAD7BJG1_9AGAR</name>
<sequence>MQKQLLQLLVTNKLRRRHHPDTDTDSGQVVAIRNDDRRRRPRFSLVPFQEPVKLQAHASEFEEDRVWAEHSHTAVQLRCIIDRVTTAAHRRPSLDCWLLPESSHAESTQARQVGGILSYPTQVETSRAGAKDDGVNVRCNFPG</sequence>
<proteinExistence type="predicted"/>
<organism evidence="1 2">
    <name type="scientific">Roridomyces roridus</name>
    <dbReference type="NCBI Taxonomy" id="1738132"/>
    <lineage>
        <taxon>Eukaryota</taxon>
        <taxon>Fungi</taxon>
        <taxon>Dikarya</taxon>
        <taxon>Basidiomycota</taxon>
        <taxon>Agaricomycotina</taxon>
        <taxon>Agaricomycetes</taxon>
        <taxon>Agaricomycetidae</taxon>
        <taxon>Agaricales</taxon>
        <taxon>Marasmiineae</taxon>
        <taxon>Mycenaceae</taxon>
        <taxon>Roridomyces</taxon>
    </lineage>
</organism>
<gene>
    <name evidence="1" type="ORF">FB45DRAFT_1005698</name>
</gene>
<evidence type="ECO:0000313" key="1">
    <source>
        <dbReference type="EMBL" id="KAJ7623129.1"/>
    </source>
</evidence>
<evidence type="ECO:0000313" key="2">
    <source>
        <dbReference type="Proteomes" id="UP001221142"/>
    </source>
</evidence>
<dbReference type="EMBL" id="JARKIF010000014">
    <property type="protein sequence ID" value="KAJ7623129.1"/>
    <property type="molecule type" value="Genomic_DNA"/>
</dbReference>
<comment type="caution">
    <text evidence="1">The sequence shown here is derived from an EMBL/GenBank/DDBJ whole genome shotgun (WGS) entry which is preliminary data.</text>
</comment>
<dbReference type="AlphaFoldDB" id="A0AAD7BJG1"/>